<name>A0ABT6HLM8_9ACTN</name>
<dbReference type="InterPro" id="IPR020904">
    <property type="entry name" value="Sc_DH/Rdtase_CS"/>
</dbReference>
<gene>
    <name evidence="4" type="ORF">QCN29_12705</name>
</gene>
<dbReference type="RefSeq" id="WP_279927964.1">
    <property type="nucleotide sequence ID" value="NZ_JARWBG010000012.1"/>
</dbReference>
<evidence type="ECO:0000256" key="1">
    <source>
        <dbReference type="ARBA" id="ARBA00006484"/>
    </source>
</evidence>
<proteinExistence type="inferred from homology"/>
<dbReference type="InterPro" id="IPR002347">
    <property type="entry name" value="SDR_fam"/>
</dbReference>
<accession>A0ABT6HLM8</accession>
<reference evidence="4 5" key="1">
    <citation type="submission" date="2023-04" db="EMBL/GenBank/DDBJ databases">
        <title>Streptomyces chengmaiensis sp. nov. isolated from the stem of mangrove plant in Hainan.</title>
        <authorList>
            <person name="Huang X."/>
            <person name="Zhou S."/>
            <person name="Chu X."/>
            <person name="Xie Y."/>
            <person name="Lin Y."/>
        </authorList>
    </citation>
    <scope>NUCLEOTIDE SEQUENCE [LARGE SCALE GENOMIC DNA]</scope>
    <source>
        <strain evidence="4 5">HNM0663</strain>
    </source>
</reference>
<dbReference type="InterPro" id="IPR036291">
    <property type="entry name" value="NAD(P)-bd_dom_sf"/>
</dbReference>
<dbReference type="PANTHER" id="PTHR24321">
    <property type="entry name" value="DEHYDROGENASES, SHORT CHAIN"/>
    <property type="match status" value="1"/>
</dbReference>
<dbReference type="PANTHER" id="PTHR24321:SF8">
    <property type="entry name" value="ESTRADIOL 17-BETA-DEHYDROGENASE 8-RELATED"/>
    <property type="match status" value="1"/>
</dbReference>
<evidence type="ECO:0000256" key="3">
    <source>
        <dbReference type="SAM" id="MobiDB-lite"/>
    </source>
</evidence>
<organism evidence="4 5">
    <name type="scientific">Streptomyces chengmaiensis</name>
    <dbReference type="NCBI Taxonomy" id="3040919"/>
    <lineage>
        <taxon>Bacteria</taxon>
        <taxon>Bacillati</taxon>
        <taxon>Actinomycetota</taxon>
        <taxon>Actinomycetes</taxon>
        <taxon>Kitasatosporales</taxon>
        <taxon>Streptomycetaceae</taxon>
        <taxon>Streptomyces</taxon>
    </lineage>
</organism>
<dbReference type="PROSITE" id="PS00061">
    <property type="entry name" value="ADH_SHORT"/>
    <property type="match status" value="1"/>
</dbReference>
<dbReference type="SUPFAM" id="SSF51735">
    <property type="entry name" value="NAD(P)-binding Rossmann-fold domains"/>
    <property type="match status" value="1"/>
</dbReference>
<keyword evidence="2" id="KW-0560">Oxidoreductase</keyword>
<dbReference type="PRINTS" id="PR00081">
    <property type="entry name" value="GDHRDH"/>
</dbReference>
<dbReference type="EMBL" id="JARWBG010000012">
    <property type="protein sequence ID" value="MDH2389638.1"/>
    <property type="molecule type" value="Genomic_DNA"/>
</dbReference>
<comment type="similarity">
    <text evidence="1">Belongs to the short-chain dehydrogenases/reductases (SDR) family.</text>
</comment>
<dbReference type="Gene3D" id="3.40.50.720">
    <property type="entry name" value="NAD(P)-binding Rossmann-like Domain"/>
    <property type="match status" value="1"/>
</dbReference>
<dbReference type="Pfam" id="PF13561">
    <property type="entry name" value="adh_short_C2"/>
    <property type="match status" value="1"/>
</dbReference>
<sequence length="256" mass="26248">MSARSIRPPKQRFAGKVALVAGAGDGICRATALAFAQEGATVMLAGPESEDLGGTVKLIRDAGGEADHVVVDLTDGGSAAARAMVRAAEERFGAIDIAFNNATVTGPNRNVADICETVWAETLAANLTGVWMAMKHELAHMERNGSGVIVNTACNMATTGKLTGMGAYAASKAALSTLTRTAANEYAPKGIRINAISPGPAHEPNPAAIDPSPSPVTPLGRGASTEEVAETVVWLCSDEAAFVVGHDLVLDKRSAA</sequence>
<evidence type="ECO:0000313" key="5">
    <source>
        <dbReference type="Proteomes" id="UP001223144"/>
    </source>
</evidence>
<keyword evidence="5" id="KW-1185">Reference proteome</keyword>
<evidence type="ECO:0000313" key="4">
    <source>
        <dbReference type="EMBL" id="MDH2389638.1"/>
    </source>
</evidence>
<dbReference type="PRINTS" id="PR00080">
    <property type="entry name" value="SDRFAMILY"/>
</dbReference>
<evidence type="ECO:0000256" key="2">
    <source>
        <dbReference type="ARBA" id="ARBA00023002"/>
    </source>
</evidence>
<protein>
    <submittedName>
        <fullName evidence="4">SDR family oxidoreductase</fullName>
    </submittedName>
</protein>
<dbReference type="Proteomes" id="UP001223144">
    <property type="component" value="Unassembled WGS sequence"/>
</dbReference>
<feature type="region of interest" description="Disordered" evidence="3">
    <location>
        <begin position="194"/>
        <end position="223"/>
    </location>
</feature>
<dbReference type="CDD" id="cd05233">
    <property type="entry name" value="SDR_c"/>
    <property type="match status" value="1"/>
</dbReference>
<comment type="caution">
    <text evidence="4">The sequence shown here is derived from an EMBL/GenBank/DDBJ whole genome shotgun (WGS) entry which is preliminary data.</text>
</comment>